<dbReference type="EMBL" id="CADEPM010000006">
    <property type="protein sequence ID" value="CAB3407572.1"/>
    <property type="molecule type" value="Genomic_DNA"/>
</dbReference>
<keyword evidence="10" id="KW-1185">Reference proteome</keyword>
<evidence type="ECO:0000256" key="3">
    <source>
        <dbReference type="ARBA" id="ARBA00022737"/>
    </source>
</evidence>
<dbReference type="InterPro" id="IPR013087">
    <property type="entry name" value="Znf_C2H2_type"/>
</dbReference>
<dbReference type="SUPFAM" id="SSF57667">
    <property type="entry name" value="beta-beta-alpha zinc fingers"/>
    <property type="match status" value="2"/>
</dbReference>
<evidence type="ECO:0000256" key="1">
    <source>
        <dbReference type="ARBA" id="ARBA00004123"/>
    </source>
</evidence>
<name>A0A8S1F6W3_9PELO</name>
<dbReference type="GO" id="GO:0000981">
    <property type="term" value="F:DNA-binding transcription factor activity, RNA polymerase II-specific"/>
    <property type="evidence" value="ECO:0007669"/>
    <property type="project" value="TreeGrafter"/>
</dbReference>
<dbReference type="Proteomes" id="UP000494206">
    <property type="component" value="Unassembled WGS sequence"/>
</dbReference>
<evidence type="ECO:0000313" key="10">
    <source>
        <dbReference type="Proteomes" id="UP000494206"/>
    </source>
</evidence>
<dbReference type="Gene3D" id="3.30.160.60">
    <property type="entry name" value="Classic Zinc Finger"/>
    <property type="match status" value="4"/>
</dbReference>
<dbReference type="GO" id="GO:0005634">
    <property type="term" value="C:nucleus"/>
    <property type="evidence" value="ECO:0007669"/>
    <property type="project" value="UniProtKB-SubCell"/>
</dbReference>
<dbReference type="AlphaFoldDB" id="A0A8S1F6W3"/>
<sequence length="330" mass="38453">MVLGQNFAENNNNNYIKQNENVGKVAVHQCNICNKIFLNFRGLQQHSVIHTDEKPYVCEICDRSFRYKSNLFEHRSIHTGNALYNCPFCGKSFRLKGNMKKHMRTHVTCKEELEEAYKPFSCNRRTVSIPDNVHIVRGNIPIFPRLKKSHTDLERWTMRIHTGVVVPINPIDNKINAYEKMVFYETFADFDSFYDLCRQIEFEMYICPVCKVVCGGKWACQQHAIIEHAGCREMDATSFVCEKCVRLFSSADALEQHNSYHFRVQHMIRFTVPTPIDLDELYYMQTGVGDISNEIEVIDNEYDEQNEQQLLLDDEPNHSHFGDFVNPSGN</sequence>
<evidence type="ECO:0000259" key="8">
    <source>
        <dbReference type="PROSITE" id="PS50157"/>
    </source>
</evidence>
<accession>A0A8S1F6W3</accession>
<dbReference type="FunFam" id="3.30.160.60:FF:000688">
    <property type="entry name" value="zinc finger protein 197 isoform X1"/>
    <property type="match status" value="1"/>
</dbReference>
<feature type="domain" description="C2H2-type" evidence="8">
    <location>
        <begin position="84"/>
        <end position="111"/>
    </location>
</feature>
<evidence type="ECO:0000256" key="7">
    <source>
        <dbReference type="PROSITE-ProRule" id="PRU00042"/>
    </source>
</evidence>
<gene>
    <name evidence="9" type="ORF">CBOVIS_LOCUS9485</name>
</gene>
<evidence type="ECO:0000256" key="5">
    <source>
        <dbReference type="ARBA" id="ARBA00022833"/>
    </source>
</evidence>
<keyword evidence="2" id="KW-0479">Metal-binding</keyword>
<keyword evidence="3" id="KW-0677">Repeat</keyword>
<dbReference type="PROSITE" id="PS50157">
    <property type="entry name" value="ZINC_FINGER_C2H2_2"/>
    <property type="match status" value="4"/>
</dbReference>
<dbReference type="SMART" id="SM00355">
    <property type="entry name" value="ZnF_C2H2"/>
    <property type="match status" value="5"/>
</dbReference>
<dbReference type="PANTHER" id="PTHR24394">
    <property type="entry name" value="ZINC FINGER PROTEIN"/>
    <property type="match status" value="1"/>
</dbReference>
<evidence type="ECO:0000256" key="6">
    <source>
        <dbReference type="ARBA" id="ARBA00023242"/>
    </source>
</evidence>
<comment type="subcellular location">
    <subcellularLocation>
        <location evidence="1">Nucleus</location>
    </subcellularLocation>
</comment>
<evidence type="ECO:0000256" key="4">
    <source>
        <dbReference type="ARBA" id="ARBA00022771"/>
    </source>
</evidence>
<dbReference type="Pfam" id="PF00096">
    <property type="entry name" value="zf-C2H2"/>
    <property type="match status" value="2"/>
</dbReference>
<keyword evidence="5" id="KW-0862">Zinc</keyword>
<reference evidence="9 10" key="1">
    <citation type="submission" date="2020-04" db="EMBL/GenBank/DDBJ databases">
        <authorList>
            <person name="Laetsch R D."/>
            <person name="Stevens L."/>
            <person name="Kumar S."/>
            <person name="Blaxter L. M."/>
        </authorList>
    </citation>
    <scope>NUCLEOTIDE SEQUENCE [LARGE SCALE GENOMIC DNA]</scope>
</reference>
<dbReference type="InterPro" id="IPR036236">
    <property type="entry name" value="Znf_C2H2_sf"/>
</dbReference>
<feature type="domain" description="C2H2-type" evidence="8">
    <location>
        <begin position="239"/>
        <end position="261"/>
    </location>
</feature>
<proteinExistence type="predicted"/>
<protein>
    <recommendedName>
        <fullName evidence="8">C2H2-type domain-containing protein</fullName>
    </recommendedName>
</protein>
<dbReference type="PANTHER" id="PTHR24394:SF29">
    <property type="entry name" value="MYONEURIN"/>
    <property type="match status" value="1"/>
</dbReference>
<evidence type="ECO:0000256" key="2">
    <source>
        <dbReference type="ARBA" id="ARBA00022723"/>
    </source>
</evidence>
<comment type="caution">
    <text evidence="9">The sequence shown here is derived from an EMBL/GenBank/DDBJ whole genome shotgun (WGS) entry which is preliminary data.</text>
</comment>
<keyword evidence="6" id="KW-0539">Nucleus</keyword>
<feature type="domain" description="C2H2-type" evidence="8">
    <location>
        <begin position="56"/>
        <end position="83"/>
    </location>
</feature>
<keyword evidence="4 7" id="KW-0863">Zinc-finger</keyword>
<dbReference type="FunFam" id="3.30.160.60:FF:000624">
    <property type="entry name" value="zinc finger protein 697"/>
    <property type="match status" value="1"/>
</dbReference>
<evidence type="ECO:0000313" key="9">
    <source>
        <dbReference type="EMBL" id="CAB3407572.1"/>
    </source>
</evidence>
<dbReference type="OrthoDB" id="654211at2759"/>
<dbReference type="GO" id="GO:0008270">
    <property type="term" value="F:zinc ion binding"/>
    <property type="evidence" value="ECO:0007669"/>
    <property type="project" value="UniProtKB-KW"/>
</dbReference>
<dbReference type="PROSITE" id="PS00028">
    <property type="entry name" value="ZINC_FINGER_C2H2_1"/>
    <property type="match status" value="4"/>
</dbReference>
<organism evidence="9 10">
    <name type="scientific">Caenorhabditis bovis</name>
    <dbReference type="NCBI Taxonomy" id="2654633"/>
    <lineage>
        <taxon>Eukaryota</taxon>
        <taxon>Metazoa</taxon>
        <taxon>Ecdysozoa</taxon>
        <taxon>Nematoda</taxon>
        <taxon>Chromadorea</taxon>
        <taxon>Rhabditida</taxon>
        <taxon>Rhabditina</taxon>
        <taxon>Rhabditomorpha</taxon>
        <taxon>Rhabditoidea</taxon>
        <taxon>Rhabditidae</taxon>
        <taxon>Peloderinae</taxon>
        <taxon>Caenorhabditis</taxon>
    </lineage>
</organism>
<feature type="domain" description="C2H2-type" evidence="8">
    <location>
        <begin position="28"/>
        <end position="55"/>
    </location>
</feature>